<evidence type="ECO:0000259" key="1">
    <source>
        <dbReference type="PROSITE" id="PS50943"/>
    </source>
</evidence>
<dbReference type="InterPro" id="IPR010982">
    <property type="entry name" value="Lambda_DNA-bd_dom_sf"/>
</dbReference>
<gene>
    <name evidence="2" type="ORF">DQ400_07845</name>
</gene>
<reference evidence="3" key="1">
    <citation type="submission" date="2018-06" db="EMBL/GenBank/DDBJ databases">
        <title>Whole genome sequencing of four bacterial strains from South Shetland trench revealing bio-synthetic gene clusters.</title>
        <authorList>
            <person name="Abdel-Mageed W.M."/>
            <person name="Lehri B."/>
            <person name="Jarmusch S."/>
            <person name="Miranda K."/>
            <person name="Goodfellow M."/>
            <person name="Jaspars M."/>
            <person name="Karlyshev A.V."/>
        </authorList>
    </citation>
    <scope>NUCLEOTIDE SEQUENCE [LARGE SCALE GENOMIC DNA]</scope>
    <source>
        <strain evidence="3">SST4</strain>
    </source>
</reference>
<dbReference type="EMBL" id="QNTU01000003">
    <property type="protein sequence ID" value="RBI68269.1"/>
    <property type="molecule type" value="Genomic_DNA"/>
</dbReference>
<dbReference type="AlphaFoldDB" id="A0A365TQK2"/>
<evidence type="ECO:0000313" key="2">
    <source>
        <dbReference type="EMBL" id="RBI68269.1"/>
    </source>
</evidence>
<keyword evidence="3" id="KW-1185">Reference proteome</keyword>
<accession>A0A365TQK2</accession>
<dbReference type="Gene3D" id="1.10.260.40">
    <property type="entry name" value="lambda repressor-like DNA-binding domains"/>
    <property type="match status" value="1"/>
</dbReference>
<dbReference type="Proteomes" id="UP000252204">
    <property type="component" value="Unassembled WGS sequence"/>
</dbReference>
<dbReference type="SUPFAM" id="SSF47413">
    <property type="entry name" value="lambda repressor-like DNA-binding domains"/>
    <property type="match status" value="1"/>
</dbReference>
<comment type="caution">
    <text evidence="2">The sequence shown here is derived from an EMBL/GenBank/DDBJ whole genome shotgun (WGS) entry which is preliminary data.</text>
</comment>
<dbReference type="PROSITE" id="PS50943">
    <property type="entry name" value="HTH_CROC1"/>
    <property type="match status" value="1"/>
</dbReference>
<proteinExistence type="predicted"/>
<dbReference type="OrthoDB" id="9799384at2"/>
<organism evidence="2 3">
    <name type="scientific">Vreelandella sulfidaeris</name>
    <dbReference type="NCBI Taxonomy" id="115553"/>
    <lineage>
        <taxon>Bacteria</taxon>
        <taxon>Pseudomonadati</taxon>
        <taxon>Pseudomonadota</taxon>
        <taxon>Gammaproteobacteria</taxon>
        <taxon>Oceanospirillales</taxon>
        <taxon>Halomonadaceae</taxon>
        <taxon>Vreelandella</taxon>
    </lineage>
</organism>
<name>A0A365TQK2_9GAMM</name>
<dbReference type="CDD" id="cd00093">
    <property type="entry name" value="HTH_XRE"/>
    <property type="match status" value="1"/>
</dbReference>
<dbReference type="Pfam" id="PF01381">
    <property type="entry name" value="HTH_3"/>
    <property type="match status" value="1"/>
</dbReference>
<feature type="domain" description="HTH cro/C1-type" evidence="1">
    <location>
        <begin position="66"/>
        <end position="100"/>
    </location>
</feature>
<dbReference type="GO" id="GO:0003677">
    <property type="term" value="F:DNA binding"/>
    <property type="evidence" value="ECO:0007669"/>
    <property type="project" value="InterPro"/>
</dbReference>
<sequence length="118" mass="13397">MNRRALMTRYPWQSPTASISNAAGSNMPSHPPSQVYLSATLDSDQVRLAAMEQDEPKRRLIRDAAALRKQRGITQVKMAEELGVPCRTLEEWLQGRRYPKGPGQTLLKRWAEKHKGNN</sequence>
<protein>
    <recommendedName>
        <fullName evidence="1">HTH cro/C1-type domain-containing protein</fullName>
    </recommendedName>
</protein>
<evidence type="ECO:0000313" key="3">
    <source>
        <dbReference type="Proteomes" id="UP000252204"/>
    </source>
</evidence>
<dbReference type="InterPro" id="IPR001387">
    <property type="entry name" value="Cro/C1-type_HTH"/>
</dbReference>